<dbReference type="EMBL" id="CAJPDQ010000020">
    <property type="protein sequence ID" value="CAF9923981.1"/>
    <property type="molecule type" value="Genomic_DNA"/>
</dbReference>
<feature type="repeat" description="ANK" evidence="3">
    <location>
        <begin position="313"/>
        <end position="345"/>
    </location>
</feature>
<keyword evidence="2 3" id="KW-0040">ANK repeat</keyword>
<dbReference type="OrthoDB" id="20872at2759"/>
<feature type="repeat" description="ANK" evidence="3">
    <location>
        <begin position="444"/>
        <end position="476"/>
    </location>
</feature>
<keyword evidence="1" id="KW-0677">Repeat</keyword>
<dbReference type="PANTHER" id="PTHR24123">
    <property type="entry name" value="ANKYRIN REPEAT-CONTAINING"/>
    <property type="match status" value="1"/>
</dbReference>
<evidence type="ECO:0000256" key="2">
    <source>
        <dbReference type="ARBA" id="ARBA00023043"/>
    </source>
</evidence>
<name>A0A8H3FDH3_9LECA</name>
<gene>
    <name evidence="4" type="ORF">GOMPHAMPRED_003508</name>
</gene>
<accession>A0A8H3FDH3</accession>
<evidence type="ECO:0000313" key="5">
    <source>
        <dbReference type="Proteomes" id="UP000664169"/>
    </source>
</evidence>
<evidence type="ECO:0000256" key="3">
    <source>
        <dbReference type="PROSITE-ProRule" id="PRU00023"/>
    </source>
</evidence>
<dbReference type="Gene3D" id="1.25.40.20">
    <property type="entry name" value="Ankyrin repeat-containing domain"/>
    <property type="match status" value="5"/>
</dbReference>
<dbReference type="PRINTS" id="PR01415">
    <property type="entry name" value="ANKYRIN"/>
</dbReference>
<dbReference type="PROSITE" id="PS50297">
    <property type="entry name" value="ANK_REP_REGION"/>
    <property type="match status" value="7"/>
</dbReference>
<dbReference type="SMART" id="SM00248">
    <property type="entry name" value="ANK"/>
    <property type="match status" value="16"/>
</dbReference>
<feature type="repeat" description="ANK" evidence="3">
    <location>
        <begin position="140"/>
        <end position="172"/>
    </location>
</feature>
<dbReference type="InterPro" id="IPR002110">
    <property type="entry name" value="Ankyrin_rpt"/>
</dbReference>
<feature type="repeat" description="ANK" evidence="3">
    <location>
        <begin position="346"/>
        <end position="378"/>
    </location>
</feature>
<feature type="repeat" description="ANK" evidence="3">
    <location>
        <begin position="42"/>
        <end position="70"/>
    </location>
</feature>
<feature type="repeat" description="ANK" evidence="3">
    <location>
        <begin position="572"/>
        <end position="604"/>
    </location>
</feature>
<dbReference type="InterPro" id="IPR051165">
    <property type="entry name" value="Multifunctional_ANK_Repeat"/>
</dbReference>
<evidence type="ECO:0000256" key="1">
    <source>
        <dbReference type="ARBA" id="ARBA00022737"/>
    </source>
</evidence>
<organism evidence="4 5">
    <name type="scientific">Gomphillus americanus</name>
    <dbReference type="NCBI Taxonomy" id="1940652"/>
    <lineage>
        <taxon>Eukaryota</taxon>
        <taxon>Fungi</taxon>
        <taxon>Dikarya</taxon>
        <taxon>Ascomycota</taxon>
        <taxon>Pezizomycotina</taxon>
        <taxon>Lecanoromycetes</taxon>
        <taxon>OSLEUM clade</taxon>
        <taxon>Ostropomycetidae</taxon>
        <taxon>Ostropales</taxon>
        <taxon>Graphidaceae</taxon>
        <taxon>Gomphilloideae</taxon>
        <taxon>Gomphillus</taxon>
    </lineage>
</organism>
<comment type="caution">
    <text evidence="4">The sequence shown here is derived from an EMBL/GenBank/DDBJ whole genome shotgun (WGS) entry which is preliminary data.</text>
</comment>
<dbReference type="Proteomes" id="UP000664169">
    <property type="component" value="Unassembled WGS sequence"/>
</dbReference>
<protein>
    <submittedName>
        <fullName evidence="4">Uncharacterized protein</fullName>
    </submittedName>
</protein>
<feature type="repeat" description="ANK" evidence="3">
    <location>
        <begin position="506"/>
        <end position="538"/>
    </location>
</feature>
<sequence>MSDKEALLKASHRGNEAEVQVLIAKIANTYNGVKRRRAYSFALVAAASSGSIDIVNILLKNGADVNFRSVSNSRCRAICEACRWGHIAVVKILIDNGADFTSVCYHNHGFPFEAAAQANRTDIVELLISHGIATNSGSFHYDSALYVAARSGSLQMTKLLIQNGADVNAQNREGDNILVAAVRSGNEEIVRILIQHGAKLLPVMVQADHDENSFVRGLPRAYHALTIAAEGEFEEIVRLLISADGDVETRQSICSMALYLAAEIGNTKIAEMVLQNITGLGLEINRHAGEDSMGHILQLLLTAGADPNRSDDCGYTALLYATRQGNDDIIKDLIAAGALIEHRSKSGDNALSVAVNRGTSEVTKILVENGASITSRGKVQSALYLAASCNKHEKLRILLSTKDEINAPGCDTGDALCISASKEYEEVVDILLKHGVDVNSSNAKQESPLHLSTRNGHLGIVRILLAYGVNVDAIAEGQGTALDIAAEKSHLDIFEILLLQTLSGGYYSNALQAAAANGYASIIAVLLDEGAEINAVGGPYGTCLRAAIEAGNEETVVALVARGADVNAVQKDFSNALLSASALGLRKIVTILLENGADVSMKDG</sequence>
<feature type="repeat" description="ANK" evidence="3">
    <location>
        <begin position="173"/>
        <end position="200"/>
    </location>
</feature>
<dbReference type="Pfam" id="PF12796">
    <property type="entry name" value="Ank_2"/>
    <property type="match status" value="4"/>
</dbReference>
<dbReference type="Pfam" id="PF00023">
    <property type="entry name" value="Ank"/>
    <property type="match status" value="1"/>
</dbReference>
<evidence type="ECO:0000313" key="4">
    <source>
        <dbReference type="EMBL" id="CAF9923981.1"/>
    </source>
</evidence>
<dbReference type="PANTHER" id="PTHR24123:SF33">
    <property type="entry name" value="PROTEIN HOS4"/>
    <property type="match status" value="1"/>
</dbReference>
<keyword evidence="5" id="KW-1185">Reference proteome</keyword>
<dbReference type="InterPro" id="IPR036770">
    <property type="entry name" value="Ankyrin_rpt-contain_sf"/>
</dbReference>
<dbReference type="SUPFAM" id="SSF48403">
    <property type="entry name" value="Ankyrin repeat"/>
    <property type="match status" value="3"/>
</dbReference>
<dbReference type="AlphaFoldDB" id="A0A8H3FDH3"/>
<proteinExistence type="predicted"/>
<dbReference type="PROSITE" id="PS50088">
    <property type="entry name" value="ANK_REPEAT"/>
    <property type="match status" value="8"/>
</dbReference>
<reference evidence="4" key="1">
    <citation type="submission" date="2021-03" db="EMBL/GenBank/DDBJ databases">
        <authorList>
            <person name="Tagirdzhanova G."/>
        </authorList>
    </citation>
    <scope>NUCLEOTIDE SEQUENCE</scope>
</reference>